<dbReference type="NCBIfam" id="TIGR00187">
    <property type="entry name" value="ribE"/>
    <property type="match status" value="1"/>
</dbReference>
<dbReference type="GO" id="GO:0004746">
    <property type="term" value="F:riboflavin synthase activity"/>
    <property type="evidence" value="ECO:0007669"/>
    <property type="project" value="UniProtKB-UniRule"/>
</dbReference>
<dbReference type="GO" id="GO:0009231">
    <property type="term" value="P:riboflavin biosynthetic process"/>
    <property type="evidence" value="ECO:0007669"/>
    <property type="project" value="UniProtKB-KW"/>
</dbReference>
<feature type="repeat" description="Lumazine-binding" evidence="10">
    <location>
        <begin position="1"/>
        <end position="99"/>
    </location>
</feature>
<dbReference type="PANTHER" id="PTHR21098:SF12">
    <property type="entry name" value="RIBOFLAVIN SYNTHASE"/>
    <property type="match status" value="1"/>
</dbReference>
<dbReference type="PANTHER" id="PTHR21098">
    <property type="entry name" value="RIBOFLAVIN SYNTHASE ALPHA CHAIN"/>
    <property type="match status" value="1"/>
</dbReference>
<dbReference type="EC" id="2.5.1.9" evidence="4 9"/>
<feature type="repeat" description="Lumazine-binding" evidence="10">
    <location>
        <begin position="100"/>
        <end position="196"/>
    </location>
</feature>
<dbReference type="InterPro" id="IPR001783">
    <property type="entry name" value="Lumazine-bd"/>
</dbReference>
<evidence type="ECO:0000256" key="10">
    <source>
        <dbReference type="PROSITE-ProRule" id="PRU00524"/>
    </source>
</evidence>
<evidence type="ECO:0000256" key="5">
    <source>
        <dbReference type="ARBA" id="ARBA00013950"/>
    </source>
</evidence>
<protein>
    <recommendedName>
        <fullName evidence="5 9">Riboflavin synthase</fullName>
        <ecNumber evidence="4 9">2.5.1.9</ecNumber>
    </recommendedName>
</protein>
<dbReference type="AlphaFoldDB" id="A0A9E2NS74"/>
<dbReference type="NCBIfam" id="NF006767">
    <property type="entry name" value="PRK09289.1"/>
    <property type="match status" value="1"/>
</dbReference>
<dbReference type="PROSITE" id="PS51177">
    <property type="entry name" value="LUMAZINE_BIND"/>
    <property type="match status" value="2"/>
</dbReference>
<evidence type="ECO:0000256" key="2">
    <source>
        <dbReference type="ARBA" id="ARBA00002803"/>
    </source>
</evidence>
<comment type="pathway">
    <text evidence="3">Cofactor biosynthesis; riboflavin biosynthesis; riboflavin from 2-hydroxy-3-oxobutyl phosphate and 5-amino-6-(D-ribitylamino)uracil: step 2/2.</text>
</comment>
<keyword evidence="6" id="KW-0686">Riboflavin biosynthesis</keyword>
<evidence type="ECO:0000256" key="3">
    <source>
        <dbReference type="ARBA" id="ARBA00004887"/>
    </source>
</evidence>
<dbReference type="InterPro" id="IPR023366">
    <property type="entry name" value="ATP_synth_asu-like_sf"/>
</dbReference>
<dbReference type="InterPro" id="IPR026017">
    <property type="entry name" value="Lumazine-bd_dom"/>
</dbReference>
<dbReference type="FunFam" id="2.40.30.20:FF:000004">
    <property type="entry name" value="Riboflavin synthase, alpha subunit"/>
    <property type="match status" value="1"/>
</dbReference>
<dbReference type="Proteomes" id="UP000824150">
    <property type="component" value="Unassembled WGS sequence"/>
</dbReference>
<dbReference type="PIRSF" id="PIRSF000498">
    <property type="entry name" value="Riboflavin_syn_A"/>
    <property type="match status" value="1"/>
</dbReference>
<evidence type="ECO:0000256" key="4">
    <source>
        <dbReference type="ARBA" id="ARBA00012827"/>
    </source>
</evidence>
<proteinExistence type="predicted"/>
<keyword evidence="7 12" id="KW-0808">Transferase</keyword>
<reference evidence="12" key="2">
    <citation type="submission" date="2021-04" db="EMBL/GenBank/DDBJ databases">
        <authorList>
            <person name="Gilroy R."/>
        </authorList>
    </citation>
    <scope>NUCLEOTIDE SEQUENCE</scope>
    <source>
        <strain evidence="12">687</strain>
    </source>
</reference>
<organism evidence="12 13">
    <name type="scientific">Candidatus Anaerobiospirillum merdipullorum</name>
    <dbReference type="NCBI Taxonomy" id="2838450"/>
    <lineage>
        <taxon>Bacteria</taxon>
        <taxon>Pseudomonadati</taxon>
        <taxon>Pseudomonadota</taxon>
        <taxon>Gammaproteobacteria</taxon>
        <taxon>Aeromonadales</taxon>
        <taxon>Succinivibrionaceae</taxon>
        <taxon>Anaerobiospirillum</taxon>
    </lineage>
</organism>
<feature type="domain" description="Lumazine-binding" evidence="11">
    <location>
        <begin position="1"/>
        <end position="99"/>
    </location>
</feature>
<sequence length="219" mass="23355">MYTGIIEAVGTLGHISRKGRGAQIFILTPESFKVSSRVKIGDSVATNGVCLTATAVMADGFYADASAETMALTCMQYYSAGELLNLELPCTPTTHLGGHIVQGHVDGIGTVASISPIDEALDIYIDAPAALMRYIAYKGSIAVDGMSLTVNGVEENRFRLTLIPHTQQVTNLRTFRVGRKVNLEVDVLARYLERLLKASTPTGQAQAAPAGLSLADLLR</sequence>
<evidence type="ECO:0000256" key="6">
    <source>
        <dbReference type="ARBA" id="ARBA00022619"/>
    </source>
</evidence>
<comment type="caution">
    <text evidence="12">The sequence shown here is derived from an EMBL/GenBank/DDBJ whole genome shotgun (WGS) entry which is preliminary data.</text>
</comment>
<dbReference type="SUPFAM" id="SSF63380">
    <property type="entry name" value="Riboflavin synthase domain-like"/>
    <property type="match status" value="2"/>
</dbReference>
<evidence type="ECO:0000256" key="8">
    <source>
        <dbReference type="ARBA" id="ARBA00022737"/>
    </source>
</evidence>
<dbReference type="InterPro" id="IPR017938">
    <property type="entry name" value="Riboflavin_synthase-like_b-brl"/>
</dbReference>
<dbReference type="EMBL" id="JAHLFG010000059">
    <property type="protein sequence ID" value="MBU3826893.1"/>
    <property type="molecule type" value="Genomic_DNA"/>
</dbReference>
<evidence type="ECO:0000259" key="11">
    <source>
        <dbReference type="PROSITE" id="PS51177"/>
    </source>
</evidence>
<evidence type="ECO:0000256" key="7">
    <source>
        <dbReference type="ARBA" id="ARBA00022679"/>
    </source>
</evidence>
<reference evidence="12" key="1">
    <citation type="journal article" date="2021" name="PeerJ">
        <title>Extensive microbial diversity within the chicken gut microbiome revealed by metagenomics and culture.</title>
        <authorList>
            <person name="Gilroy R."/>
            <person name="Ravi A."/>
            <person name="Getino M."/>
            <person name="Pursley I."/>
            <person name="Horton D.L."/>
            <person name="Alikhan N.F."/>
            <person name="Baker D."/>
            <person name="Gharbi K."/>
            <person name="Hall N."/>
            <person name="Watson M."/>
            <person name="Adriaenssens E.M."/>
            <person name="Foster-Nyarko E."/>
            <person name="Jarju S."/>
            <person name="Secka A."/>
            <person name="Antonio M."/>
            <person name="Oren A."/>
            <person name="Chaudhuri R.R."/>
            <person name="La Ragione R."/>
            <person name="Hildebrand F."/>
            <person name="Pallen M.J."/>
        </authorList>
    </citation>
    <scope>NUCLEOTIDE SEQUENCE</scope>
    <source>
        <strain evidence="12">687</strain>
    </source>
</reference>
<dbReference type="Gene3D" id="2.40.30.20">
    <property type="match status" value="2"/>
</dbReference>
<comment type="catalytic activity">
    <reaction evidence="1">
        <text>2 6,7-dimethyl-8-(1-D-ribityl)lumazine + H(+) = 5-amino-6-(D-ribitylamino)uracil + riboflavin</text>
        <dbReference type="Rhea" id="RHEA:20772"/>
        <dbReference type="ChEBI" id="CHEBI:15378"/>
        <dbReference type="ChEBI" id="CHEBI:15934"/>
        <dbReference type="ChEBI" id="CHEBI:57986"/>
        <dbReference type="ChEBI" id="CHEBI:58201"/>
        <dbReference type="EC" id="2.5.1.9"/>
    </reaction>
</comment>
<evidence type="ECO:0000256" key="9">
    <source>
        <dbReference type="NCBIfam" id="TIGR00187"/>
    </source>
</evidence>
<dbReference type="CDD" id="cd00402">
    <property type="entry name" value="Riboflavin_synthase_like"/>
    <property type="match status" value="1"/>
</dbReference>
<feature type="domain" description="Lumazine-binding" evidence="11">
    <location>
        <begin position="100"/>
        <end position="196"/>
    </location>
</feature>
<accession>A0A9E2NS74</accession>
<evidence type="ECO:0000313" key="13">
    <source>
        <dbReference type="Proteomes" id="UP000824150"/>
    </source>
</evidence>
<evidence type="ECO:0000313" key="12">
    <source>
        <dbReference type="EMBL" id="MBU3826893.1"/>
    </source>
</evidence>
<evidence type="ECO:0000256" key="1">
    <source>
        <dbReference type="ARBA" id="ARBA00000968"/>
    </source>
</evidence>
<name>A0A9E2NS74_9GAMM</name>
<gene>
    <name evidence="12" type="ORF">IAA31_05330</name>
</gene>
<dbReference type="Pfam" id="PF00677">
    <property type="entry name" value="Lum_binding"/>
    <property type="match status" value="2"/>
</dbReference>
<comment type="function">
    <text evidence="2">Catalyzes the dismutation of two molecules of 6,7-dimethyl-8-ribityllumazine, resulting in the formation of riboflavin and 5-amino-6-(D-ribitylamino)uracil.</text>
</comment>
<keyword evidence="8" id="KW-0677">Repeat</keyword>